<proteinExistence type="predicted"/>
<evidence type="ECO:0000259" key="1">
    <source>
        <dbReference type="Pfam" id="PF24728"/>
    </source>
</evidence>
<dbReference type="Proteomes" id="UP000530514">
    <property type="component" value="Unassembled WGS sequence"/>
</dbReference>
<comment type="caution">
    <text evidence="2">The sequence shown here is derived from an EMBL/GenBank/DDBJ whole genome shotgun (WGS) entry which is preliminary data.</text>
</comment>
<accession>A0A7W2AIS2</accession>
<name>A0A7W2AIS2_9BACL</name>
<protein>
    <recommendedName>
        <fullName evidence="1">DUF7680 domain-containing protein</fullName>
    </recommendedName>
</protein>
<gene>
    <name evidence="2" type="ORF">H1164_17140</name>
</gene>
<keyword evidence="3" id="KW-1185">Reference proteome</keyword>
<dbReference type="AlphaFoldDB" id="A0A7W2AIS2"/>
<evidence type="ECO:0000313" key="2">
    <source>
        <dbReference type="EMBL" id="MBA4544557.1"/>
    </source>
</evidence>
<organism evidence="2 3">
    <name type="scientific">Thermoactinomyces daqus</name>
    <dbReference type="NCBI Taxonomy" id="1329516"/>
    <lineage>
        <taxon>Bacteria</taxon>
        <taxon>Bacillati</taxon>
        <taxon>Bacillota</taxon>
        <taxon>Bacilli</taxon>
        <taxon>Bacillales</taxon>
        <taxon>Thermoactinomycetaceae</taxon>
        <taxon>Thermoactinomyces</taxon>
    </lineage>
</organism>
<reference evidence="2 3" key="1">
    <citation type="submission" date="2020-07" db="EMBL/GenBank/DDBJ databases">
        <authorList>
            <person name="Feng H."/>
        </authorList>
    </citation>
    <scope>NUCLEOTIDE SEQUENCE [LARGE SCALE GENOMIC DNA]</scope>
    <source>
        <strain evidence="3">s-11</strain>
    </source>
</reference>
<dbReference type="InterPro" id="IPR056097">
    <property type="entry name" value="DUF7680"/>
</dbReference>
<feature type="domain" description="DUF7680" evidence="1">
    <location>
        <begin position="78"/>
        <end position="155"/>
    </location>
</feature>
<evidence type="ECO:0000313" key="3">
    <source>
        <dbReference type="Proteomes" id="UP000530514"/>
    </source>
</evidence>
<dbReference type="Pfam" id="PF24728">
    <property type="entry name" value="DUF7680"/>
    <property type="match status" value="1"/>
</dbReference>
<sequence length="172" mass="19738">MAQGYRQGCYVQDQDPRYQAVIKGTSDGLEILLKAFADETKKEAILGGKALNRCFRIVSHWLHTQVLCPKTGAELNLHQSLRNVPKRGRTIILSEESWRRIALLAKVSKGMVDMNRVELIALRINRMTHEEVTYLYLCRCDDDWGIKGLRIMLAGDGTDKEKVKEMLSKYRK</sequence>
<dbReference type="EMBL" id="JACEIP010000045">
    <property type="protein sequence ID" value="MBA4544557.1"/>
    <property type="molecule type" value="Genomic_DNA"/>
</dbReference>
<dbReference type="RefSeq" id="WP_033102244.1">
    <property type="nucleotide sequence ID" value="NZ_JACEIP010000045.1"/>
</dbReference>